<dbReference type="AlphaFoldDB" id="B9KGX5"/>
<dbReference type="EMBL" id="CP001079">
    <property type="protein sequence ID" value="ACM49679.1"/>
    <property type="molecule type" value="Genomic_DNA"/>
</dbReference>
<sequence length="68" mass="7098">MSENSAECDDAGPAVSERGSELQDAVAVLEFFARSAGALLITRNATKGRVAPTRSPEHVLCGRASIPL</sequence>
<keyword evidence="2" id="KW-1185">Reference proteome</keyword>
<dbReference type="HOGENOM" id="CLU_2784818_0_0_5"/>
<gene>
    <name evidence="1" type="ordered locus">AMF_1053</name>
</gene>
<proteinExistence type="predicted"/>
<organism evidence="1 2">
    <name type="scientific">Anaplasma marginale (strain Florida)</name>
    <dbReference type="NCBI Taxonomy" id="320483"/>
    <lineage>
        <taxon>Bacteria</taxon>
        <taxon>Pseudomonadati</taxon>
        <taxon>Pseudomonadota</taxon>
        <taxon>Alphaproteobacteria</taxon>
        <taxon>Rickettsiales</taxon>
        <taxon>Anaplasmataceae</taxon>
        <taxon>Anaplasma</taxon>
    </lineage>
</organism>
<name>B9KGX5_ANAMF</name>
<dbReference type="KEGG" id="amf:AMF_1053"/>
<evidence type="ECO:0000313" key="1">
    <source>
        <dbReference type="EMBL" id="ACM49679.1"/>
    </source>
</evidence>
<dbReference type="Proteomes" id="UP000007307">
    <property type="component" value="Chromosome"/>
</dbReference>
<reference evidence="1 2" key="1">
    <citation type="journal article" date="2009" name="BMC Genomics">
        <title>Conservation in the face of diversity: multistrain analysis of an intracellular bacterium.</title>
        <authorList>
            <person name="Dark M.J."/>
            <person name="Herndon D.R."/>
            <person name="Kappmeyer L.S."/>
            <person name="Gonzales M.P."/>
            <person name="Nordeen E."/>
            <person name="Palmer G.H."/>
            <person name="Knowles D.P. Jr."/>
            <person name="Brayton K.A."/>
        </authorList>
    </citation>
    <scope>NUCLEOTIDE SEQUENCE [LARGE SCALE GENOMIC DNA]</scope>
    <source>
        <strain evidence="1 2">Florida</strain>
    </source>
</reference>
<evidence type="ECO:0000313" key="2">
    <source>
        <dbReference type="Proteomes" id="UP000007307"/>
    </source>
</evidence>
<accession>B9KGX5</accession>
<protein>
    <submittedName>
        <fullName evidence="1">Uncharacterized protein</fullName>
    </submittedName>
</protein>